<organism evidence="2 3">
    <name type="scientific">Myxococcus stipitatus (strain DSM 14675 / JCM 12634 / Mx s8)</name>
    <dbReference type="NCBI Taxonomy" id="1278073"/>
    <lineage>
        <taxon>Bacteria</taxon>
        <taxon>Pseudomonadati</taxon>
        <taxon>Myxococcota</taxon>
        <taxon>Myxococcia</taxon>
        <taxon>Myxococcales</taxon>
        <taxon>Cystobacterineae</taxon>
        <taxon>Myxococcaceae</taxon>
        <taxon>Myxococcus</taxon>
    </lineage>
</organism>
<evidence type="ECO:0000256" key="1">
    <source>
        <dbReference type="SAM" id="MobiDB-lite"/>
    </source>
</evidence>
<dbReference type="STRING" id="1278073.MYSTI_02488"/>
<evidence type="ECO:0000313" key="2">
    <source>
        <dbReference type="EMBL" id="AGC43804.1"/>
    </source>
</evidence>
<dbReference type="Proteomes" id="UP000011131">
    <property type="component" value="Chromosome"/>
</dbReference>
<feature type="compositionally biased region" description="Basic and acidic residues" evidence="1">
    <location>
        <begin position="42"/>
        <end position="51"/>
    </location>
</feature>
<sequence length="232" mass="24647">MQVSYPTDMPREALKDSHAVSELLKPVVQALMEGLVHVFRDSGTHRERADTDPPGEEAQTRHATATTFRTGAQVLLLRQGGAVDAFLGMDFRRVGVAARVLRSTPWGRQVGSGLTLAELRVSYALYVSEFARFRLEAGAGALLAPDKERVGPLGGLSLEACMWGPLDLEARVLATPLPYQQLDGTLGLAAHAGALVARGGVRGIYLDQAGSVAAQAREGGLLGLYLGLGVDF</sequence>
<dbReference type="KEGG" id="msd:MYSTI_02488"/>
<protein>
    <submittedName>
        <fullName evidence="2">Uncharacterized protein</fullName>
    </submittedName>
</protein>
<gene>
    <name evidence="2" type="ordered locus">MYSTI_02488</name>
</gene>
<reference evidence="2 3" key="1">
    <citation type="journal article" date="2013" name="Genome Announc.">
        <title>Complete genome sequence of Myxococcus stipitatus strain DSM 14675, a fruiting myxobacterium.</title>
        <authorList>
            <person name="Huntley S."/>
            <person name="Kneip S."/>
            <person name="Treuner-Lange A."/>
            <person name="Sogaard-Andersen L."/>
        </authorList>
    </citation>
    <scope>NUCLEOTIDE SEQUENCE [LARGE SCALE GENOMIC DNA]</scope>
    <source>
        <strain evidence="3">DSM 14675 / JCM 12634 / Mx s8</strain>
    </source>
</reference>
<dbReference type="HOGENOM" id="CLU_083591_0_0_7"/>
<dbReference type="PATRIC" id="fig|1278073.3.peg.2524"/>
<proteinExistence type="predicted"/>
<dbReference type="EMBL" id="CP004025">
    <property type="protein sequence ID" value="AGC43804.1"/>
    <property type="molecule type" value="Genomic_DNA"/>
</dbReference>
<evidence type="ECO:0000313" key="3">
    <source>
        <dbReference type="Proteomes" id="UP000011131"/>
    </source>
</evidence>
<dbReference type="RefSeq" id="WP_015348065.1">
    <property type="nucleotide sequence ID" value="NC_020126.1"/>
</dbReference>
<dbReference type="OrthoDB" id="5518777at2"/>
<feature type="region of interest" description="Disordered" evidence="1">
    <location>
        <begin position="42"/>
        <end position="62"/>
    </location>
</feature>
<name>L7UBF8_MYXSD</name>
<accession>L7UBF8</accession>
<keyword evidence="3" id="KW-1185">Reference proteome</keyword>
<dbReference type="AlphaFoldDB" id="L7UBF8"/>